<reference evidence="1" key="1">
    <citation type="journal article" date="2021" name="Proc. Natl. Acad. Sci. U.S.A.">
        <title>Global biogeography of chemosynthetic symbionts reveals both localized and globally distributed symbiont groups. .</title>
        <authorList>
            <person name="Osvatic J.T."/>
            <person name="Wilkins L.G.E."/>
            <person name="Leibrecht L."/>
            <person name="Leray M."/>
            <person name="Zauner S."/>
            <person name="Polzin J."/>
            <person name="Camacho Y."/>
            <person name="Gros O."/>
            <person name="van Gils J.A."/>
            <person name="Eisen J.A."/>
            <person name="Petersen J.M."/>
            <person name="Yuen B."/>
        </authorList>
    </citation>
    <scope>NUCLEOTIDE SEQUENCE</scope>
    <source>
        <strain evidence="1">MAGclacostrist064TRANS</strain>
    </source>
</reference>
<gene>
    <name evidence="1" type="ORF">JAZ07_05645</name>
</gene>
<proteinExistence type="predicted"/>
<comment type="caution">
    <text evidence="1">The sequence shown here is derived from an EMBL/GenBank/DDBJ whole genome shotgun (WGS) entry which is preliminary data.</text>
</comment>
<sequence>MAEKKLVEIAEQNAIFDGKPDFMPMGAVISLLNYNAYGGTRADLREAIEYEEMDNPKRYRVQLHLYIEELDE</sequence>
<organism evidence="1 2">
    <name type="scientific">Candidatus Thiodiazotropha taylori</name>
    <dbReference type="NCBI Taxonomy" id="2792791"/>
    <lineage>
        <taxon>Bacteria</taxon>
        <taxon>Pseudomonadati</taxon>
        <taxon>Pseudomonadota</taxon>
        <taxon>Gammaproteobacteria</taxon>
        <taxon>Chromatiales</taxon>
        <taxon>Sedimenticolaceae</taxon>
        <taxon>Candidatus Thiodiazotropha</taxon>
    </lineage>
</organism>
<accession>A0A9E4N2L7</accession>
<evidence type="ECO:0000313" key="1">
    <source>
        <dbReference type="EMBL" id="MCG7945816.1"/>
    </source>
</evidence>
<evidence type="ECO:0000313" key="2">
    <source>
        <dbReference type="Proteomes" id="UP000886667"/>
    </source>
</evidence>
<dbReference type="Proteomes" id="UP000886667">
    <property type="component" value="Unassembled WGS sequence"/>
</dbReference>
<name>A0A9E4N2L7_9GAMM</name>
<protein>
    <submittedName>
        <fullName evidence="1">Uncharacterized protein</fullName>
    </submittedName>
</protein>
<dbReference type="AlphaFoldDB" id="A0A9E4N2L7"/>
<dbReference type="EMBL" id="JAEPCM010000186">
    <property type="protein sequence ID" value="MCG7945816.1"/>
    <property type="molecule type" value="Genomic_DNA"/>
</dbReference>